<feature type="transmembrane region" description="Helical" evidence="7">
    <location>
        <begin position="318"/>
        <end position="344"/>
    </location>
</feature>
<dbReference type="PANTHER" id="PTHR40074:SF2">
    <property type="entry name" value="O-ACETYLTRANSFERASE WECH"/>
    <property type="match status" value="1"/>
</dbReference>
<organism evidence="9 10">
    <name type="scientific">Alitiscatomonas aceti</name>
    <dbReference type="NCBI Taxonomy" id="2981724"/>
    <lineage>
        <taxon>Bacteria</taxon>
        <taxon>Bacillati</taxon>
        <taxon>Bacillota</taxon>
        <taxon>Clostridia</taxon>
        <taxon>Lachnospirales</taxon>
        <taxon>Lachnospiraceae</taxon>
        <taxon>Alitiscatomonas</taxon>
    </lineage>
</organism>
<evidence type="ECO:0000313" key="9">
    <source>
        <dbReference type="EMBL" id="MCU6800724.1"/>
    </source>
</evidence>
<feature type="transmembrane region" description="Helical" evidence="7">
    <location>
        <begin position="101"/>
        <end position="124"/>
    </location>
</feature>
<feature type="transmembrane region" description="Helical" evidence="7">
    <location>
        <begin position="151"/>
        <end position="172"/>
    </location>
</feature>
<proteinExistence type="inferred from homology"/>
<dbReference type="PANTHER" id="PTHR40074">
    <property type="entry name" value="O-ACETYLTRANSFERASE WECH"/>
    <property type="match status" value="1"/>
</dbReference>
<feature type="transmembrane region" description="Helical" evidence="7">
    <location>
        <begin position="179"/>
        <end position="197"/>
    </location>
</feature>
<sequence length="372" mass="42369">MQMGKTMEEKAFREHVSWVMFLLSILVIWAHSYNAELFSGGAPVTEGIWLTVHRIQDFLSAALGLTAVPGFFMLSAYLFFRSFSWEKLPAKWKSRVRSVAVPYLAWNLFYYLGYVLATRIPAVYRLIGKPPVPFNGEELLAAVLHYQYAPVFWYLYQLMFLILLSPVLYWIIKNRTRGLVFLAAVMAAVHFHLDTMHPNTDALLYYSFGIFMAVHGRELTEASYGKGRILAGIGNVLMAAICFWRMGKPGADVLWIVMFRFFLPISIWLLFDSGRMGKTRPWMRQSLFLYGIHFILVRVFNKAGALVLGRVLDGTAMAVLAVVWFLLLPAAVVASSYAAARILVRYAPAVWRIFSGGRSLDEGFLKNETERK</sequence>
<evidence type="ECO:0000256" key="1">
    <source>
        <dbReference type="ARBA" id="ARBA00004651"/>
    </source>
</evidence>
<keyword evidence="9" id="KW-0012">Acyltransferase</keyword>
<protein>
    <submittedName>
        <fullName evidence="9">Acyltransferase</fullName>
    </submittedName>
</protein>
<reference evidence="9 10" key="1">
    <citation type="journal article" date="2021" name="ISME Commun">
        <title>Automated analysis of genomic sequences facilitates high-throughput and comprehensive description of bacteria.</title>
        <authorList>
            <person name="Hitch T.C.A."/>
        </authorList>
    </citation>
    <scope>NUCLEOTIDE SEQUENCE [LARGE SCALE GENOMIC DNA]</scope>
    <source>
        <strain evidence="10">f_CCE</strain>
    </source>
</reference>
<feature type="transmembrane region" description="Helical" evidence="7">
    <location>
        <begin position="58"/>
        <end position="80"/>
    </location>
</feature>
<dbReference type="GO" id="GO:0016746">
    <property type="term" value="F:acyltransferase activity"/>
    <property type="evidence" value="ECO:0007669"/>
    <property type="project" value="UniProtKB-KW"/>
</dbReference>
<keyword evidence="5 7" id="KW-1133">Transmembrane helix</keyword>
<comment type="caution">
    <text evidence="9">The sequence shown here is derived from an EMBL/GenBank/DDBJ whole genome shotgun (WGS) entry which is preliminary data.</text>
</comment>
<accession>A0ABT2V411</accession>
<feature type="transmembrane region" description="Helical" evidence="7">
    <location>
        <begin position="12"/>
        <end position="30"/>
    </location>
</feature>
<evidence type="ECO:0000256" key="2">
    <source>
        <dbReference type="ARBA" id="ARBA00007400"/>
    </source>
</evidence>
<gene>
    <name evidence="9" type="ORF">OCV69_12420</name>
</gene>
<evidence type="ECO:0000256" key="3">
    <source>
        <dbReference type="ARBA" id="ARBA00022475"/>
    </source>
</evidence>
<dbReference type="EMBL" id="JAOQJF010000028">
    <property type="protein sequence ID" value="MCU6800724.1"/>
    <property type="molecule type" value="Genomic_DNA"/>
</dbReference>
<keyword evidence="9" id="KW-0808">Transferase</keyword>
<keyword evidence="10" id="KW-1185">Reference proteome</keyword>
<dbReference type="RefSeq" id="WP_158359403.1">
    <property type="nucleotide sequence ID" value="NZ_JAOQJF010000028.1"/>
</dbReference>
<comment type="similarity">
    <text evidence="2">Belongs to the acyltransferase 3 family.</text>
</comment>
<evidence type="ECO:0000313" key="10">
    <source>
        <dbReference type="Proteomes" id="UP001652395"/>
    </source>
</evidence>
<keyword evidence="3" id="KW-1003">Cell membrane</keyword>
<feature type="transmembrane region" description="Helical" evidence="7">
    <location>
        <begin position="253"/>
        <end position="271"/>
    </location>
</feature>
<feature type="domain" description="Acyltransferase 3" evidence="8">
    <location>
        <begin position="22"/>
        <end position="327"/>
    </location>
</feature>
<keyword evidence="4 7" id="KW-0812">Transmembrane</keyword>
<evidence type="ECO:0000256" key="6">
    <source>
        <dbReference type="ARBA" id="ARBA00023136"/>
    </source>
</evidence>
<dbReference type="Proteomes" id="UP001652395">
    <property type="component" value="Unassembled WGS sequence"/>
</dbReference>
<name>A0ABT2V411_9FIRM</name>
<keyword evidence="6 7" id="KW-0472">Membrane</keyword>
<feature type="transmembrane region" description="Helical" evidence="7">
    <location>
        <begin position="287"/>
        <end position="312"/>
    </location>
</feature>
<dbReference type="Pfam" id="PF01757">
    <property type="entry name" value="Acyl_transf_3"/>
    <property type="match status" value="1"/>
</dbReference>
<evidence type="ECO:0000259" key="8">
    <source>
        <dbReference type="Pfam" id="PF01757"/>
    </source>
</evidence>
<dbReference type="InterPro" id="IPR002656">
    <property type="entry name" value="Acyl_transf_3_dom"/>
</dbReference>
<evidence type="ECO:0000256" key="4">
    <source>
        <dbReference type="ARBA" id="ARBA00022692"/>
    </source>
</evidence>
<evidence type="ECO:0000256" key="5">
    <source>
        <dbReference type="ARBA" id="ARBA00022989"/>
    </source>
</evidence>
<comment type="subcellular location">
    <subcellularLocation>
        <location evidence="1">Cell membrane</location>
        <topology evidence="1">Multi-pass membrane protein</topology>
    </subcellularLocation>
</comment>
<evidence type="ECO:0000256" key="7">
    <source>
        <dbReference type="SAM" id="Phobius"/>
    </source>
</evidence>